<dbReference type="SUPFAM" id="SSF56935">
    <property type="entry name" value="Porins"/>
    <property type="match status" value="1"/>
</dbReference>
<keyword evidence="11" id="KW-0998">Cell outer membrane</keyword>
<evidence type="ECO:0000256" key="3">
    <source>
        <dbReference type="ARBA" id="ARBA00022448"/>
    </source>
</evidence>
<evidence type="ECO:0000256" key="5">
    <source>
        <dbReference type="ARBA" id="ARBA00022496"/>
    </source>
</evidence>
<dbReference type="Pfam" id="PF00593">
    <property type="entry name" value="TonB_dep_Rec_b-barrel"/>
    <property type="match status" value="1"/>
</dbReference>
<feature type="domain" description="Secretin/TonB short N-terminal" evidence="14">
    <location>
        <begin position="78"/>
        <end position="129"/>
    </location>
</feature>
<dbReference type="Pfam" id="PF07715">
    <property type="entry name" value="Plug"/>
    <property type="match status" value="1"/>
</dbReference>
<dbReference type="InterPro" id="IPR037066">
    <property type="entry name" value="Plug_dom_sf"/>
</dbReference>
<evidence type="ECO:0000256" key="8">
    <source>
        <dbReference type="ARBA" id="ARBA00023077"/>
    </source>
</evidence>
<evidence type="ECO:0000313" key="16">
    <source>
        <dbReference type="Proteomes" id="UP000013232"/>
    </source>
</evidence>
<keyword evidence="4" id="KW-1134">Transmembrane beta strand</keyword>
<evidence type="ECO:0000259" key="14">
    <source>
        <dbReference type="SMART" id="SM00965"/>
    </source>
</evidence>
<dbReference type="Gene3D" id="3.55.50.30">
    <property type="match status" value="1"/>
</dbReference>
<evidence type="ECO:0000313" key="15">
    <source>
        <dbReference type="EMBL" id="ENO86971.1"/>
    </source>
</evidence>
<dbReference type="GO" id="GO:0009279">
    <property type="term" value="C:cell outer membrane"/>
    <property type="evidence" value="ECO:0007669"/>
    <property type="project" value="UniProtKB-SubCell"/>
</dbReference>
<dbReference type="SMART" id="SM00965">
    <property type="entry name" value="STN"/>
    <property type="match status" value="1"/>
</dbReference>
<keyword evidence="5" id="KW-0406">Ion transport</keyword>
<dbReference type="eggNOG" id="COG1629">
    <property type="taxonomic scope" value="Bacteria"/>
</dbReference>
<keyword evidence="16" id="KW-1185">Reference proteome</keyword>
<dbReference type="PANTHER" id="PTHR30069:SF41">
    <property type="entry name" value="HEME_HEMOPEXIN UTILIZATION PROTEIN C"/>
    <property type="match status" value="1"/>
</dbReference>
<reference evidence="15 16" key="1">
    <citation type="submission" date="2012-09" db="EMBL/GenBank/DDBJ databases">
        <title>Draft Genome Sequences of 6 Strains from Genus Thauera.</title>
        <authorList>
            <person name="Liu B."/>
            <person name="Shapleigh J.P."/>
            <person name="Frostegard A.H."/>
        </authorList>
    </citation>
    <scope>NUCLEOTIDE SEQUENCE [LARGE SCALE GENOMIC DNA]</scope>
    <source>
        <strain evidence="16">47Lol / DSM 12138</strain>
    </source>
</reference>
<dbReference type="PANTHER" id="PTHR30069">
    <property type="entry name" value="TONB-DEPENDENT OUTER MEMBRANE RECEPTOR"/>
    <property type="match status" value="1"/>
</dbReference>
<dbReference type="AlphaFoldDB" id="N6XYT4"/>
<evidence type="ECO:0000256" key="6">
    <source>
        <dbReference type="ARBA" id="ARBA00022692"/>
    </source>
</evidence>
<evidence type="ECO:0000256" key="10">
    <source>
        <dbReference type="ARBA" id="ARBA00023170"/>
    </source>
</evidence>
<keyword evidence="9 12" id="KW-0472">Membrane</keyword>
<feature type="region of interest" description="Disordered" evidence="13">
    <location>
        <begin position="196"/>
        <end position="219"/>
    </location>
</feature>
<evidence type="ECO:0000256" key="11">
    <source>
        <dbReference type="ARBA" id="ARBA00023237"/>
    </source>
</evidence>
<dbReference type="Gene3D" id="2.40.170.20">
    <property type="entry name" value="TonB-dependent receptor, beta-barrel domain"/>
    <property type="match status" value="2"/>
</dbReference>
<name>N6XYT4_THAL4</name>
<keyword evidence="7" id="KW-0408">Iron</keyword>
<accession>N6XYT4</accession>
<organism evidence="15 16">
    <name type="scientific">Thauera linaloolentis (strain DSM 12138 / JCM 21573 / CCUG 41526 / CIP 105981 / IAM 15112 / NBRC 102519 / 47Lol)</name>
    <dbReference type="NCBI Taxonomy" id="1123367"/>
    <lineage>
        <taxon>Bacteria</taxon>
        <taxon>Pseudomonadati</taxon>
        <taxon>Pseudomonadota</taxon>
        <taxon>Betaproteobacteria</taxon>
        <taxon>Rhodocyclales</taxon>
        <taxon>Zoogloeaceae</taxon>
        <taxon>Thauera</taxon>
    </lineage>
</organism>
<sequence length="1206" mass="134578">MNIARPLLLRTARMQQPQARPVHHAVCVALLALGGLHSIDARVAYAQEAHPAASRQQFAIPAGPLDDALGAFGITANIMVAADPALTAGIRSPGLSGEYGIDDGLARLLAGTPLQAIRLDVKSYRLQKRPVARDSETTLVPMTVTASVDRDVEKHERTYTENVTSVYQDREQLQRFNMTNPGDVFKGMNGVYSMDSRSSQSITPNIRGITGEGRTPLTIDGTEQSTNVWLHMFGTGNRSYADPAMFRSVEVEKGPSLSRGIKSGVGGAVNIRTIDAKDIIPEGEKIGIEINLATAGNTSKPRRDADAYFGQDYHNIPGAERIGNATISLPFETPRTKGDASILNFEDHAEMFAIAARNEFADVLLSHSERSAGNYYAGKKKVGNYAGHDAYDQTSTDSYVPNLTKMYKAGNEIYNTANDIQTTLFKNNWYLPNDQKIGLQFMRTKSVFGETTPGNTTLYYLYREAGEHDRPNDRDWSKEQWVQEFPRSTLKIDSHKLTYDLKPEGSDWLNLETSLWQTKTRGTRYQTGSESYSLMLDEDTENALNLYDAFCGPGKMDCASLGWLPPDHDGTIVPAGKQWTSHDRSGFDFSNQMRLAGNLHLTLGGSYQKEKLDDRLLMVEKQPNPFAPSGADLLISTDRLGPRAGERKEWSAMMNLAWQPTSWLTLTAGTRYLHYTGKDTGTAKRRRQQEAFFEASRRLAGLELKYQEIMTPEDKATITQLIQDFNNAWSAAFVAQNPADFKTWEYINHDGSSDTHHVVDYFPTENAQVRAAAQRYADFLSANNANHFANDRSETLLNSNESDRTLFAMFRHGPTGLDVNPMYDSSWENETYWNKKATLPYKDGKFDSSYNPFANGEADMNEVVDSPYGTGTVNKYRVGGHNEGGYGTEVYQRLDTGKAWEAPEEESGHAFSPVFSATARVTPFGTAFLRYAQTTRFPSINELTSSAIIDGAGTLGGLAVEGASKPERSTNWEIGYAHDLRQFFPALNYADVRVSYFNTEIRDFLDRSLNMGILQLDKKKSSGIELQSRFDTGRFYGGLGGTYRLKQKTCDKDVASAMDPFWNRIPTCMTGGFPGSYSGTSLQPKYSIDMNLGARLYNNQFEFGWRGVYHSGAENDQLEKLLGNTEGDPDIAKFLLHRVWFRGNKEAFYWKPVLLHDIYATLRVNKELALNLGITNLTDQYYLDPMSKVLLPGPGRTLRAELRVKF</sequence>
<evidence type="ECO:0000256" key="2">
    <source>
        <dbReference type="ARBA" id="ARBA00009810"/>
    </source>
</evidence>
<keyword evidence="10 15" id="KW-0675">Receptor</keyword>
<dbReference type="GO" id="GO:0015344">
    <property type="term" value="F:siderophore uptake transmembrane transporter activity"/>
    <property type="evidence" value="ECO:0007669"/>
    <property type="project" value="TreeGrafter"/>
</dbReference>
<evidence type="ECO:0000256" key="9">
    <source>
        <dbReference type="ARBA" id="ARBA00023136"/>
    </source>
</evidence>
<dbReference type="EMBL" id="AMXE01000045">
    <property type="protein sequence ID" value="ENO86971.1"/>
    <property type="molecule type" value="Genomic_DNA"/>
</dbReference>
<protein>
    <submittedName>
        <fullName evidence="15">TonB-dependent receptor</fullName>
    </submittedName>
</protein>
<dbReference type="InterPro" id="IPR000531">
    <property type="entry name" value="Beta-barrel_TonB"/>
</dbReference>
<comment type="subcellular location">
    <subcellularLocation>
        <location evidence="1">Cell outer membrane</location>
        <topology evidence="1">Multi-pass membrane protein</topology>
    </subcellularLocation>
</comment>
<dbReference type="Gene3D" id="2.170.130.10">
    <property type="entry name" value="TonB-dependent receptor, plug domain"/>
    <property type="match status" value="1"/>
</dbReference>
<keyword evidence="5" id="KW-0410">Iron transport</keyword>
<evidence type="ECO:0000256" key="12">
    <source>
        <dbReference type="RuleBase" id="RU003357"/>
    </source>
</evidence>
<dbReference type="InterPro" id="IPR036942">
    <property type="entry name" value="Beta-barrel_TonB_sf"/>
</dbReference>
<keyword evidence="8 12" id="KW-0798">TonB box</keyword>
<evidence type="ECO:0000256" key="7">
    <source>
        <dbReference type="ARBA" id="ARBA00023004"/>
    </source>
</evidence>
<comment type="caution">
    <text evidence="15">The sequence shown here is derived from an EMBL/GenBank/DDBJ whole genome shotgun (WGS) entry which is preliminary data.</text>
</comment>
<dbReference type="GO" id="GO:0044718">
    <property type="term" value="P:siderophore transmembrane transport"/>
    <property type="evidence" value="ECO:0007669"/>
    <property type="project" value="TreeGrafter"/>
</dbReference>
<dbReference type="InterPro" id="IPR012910">
    <property type="entry name" value="Plug_dom"/>
</dbReference>
<dbReference type="Proteomes" id="UP000013232">
    <property type="component" value="Unassembled WGS sequence"/>
</dbReference>
<evidence type="ECO:0000256" key="4">
    <source>
        <dbReference type="ARBA" id="ARBA00022452"/>
    </source>
</evidence>
<evidence type="ECO:0000256" key="13">
    <source>
        <dbReference type="SAM" id="MobiDB-lite"/>
    </source>
</evidence>
<dbReference type="InterPro" id="IPR039426">
    <property type="entry name" value="TonB-dep_rcpt-like"/>
</dbReference>
<dbReference type="InterPro" id="IPR011662">
    <property type="entry name" value="Secretin/TonB_short_N"/>
</dbReference>
<comment type="similarity">
    <text evidence="2 12">Belongs to the TonB-dependent receptor family.</text>
</comment>
<gene>
    <name evidence="15" type="ORF">C666_12005</name>
</gene>
<dbReference type="eggNOG" id="COG4774">
    <property type="taxonomic scope" value="Bacteria"/>
</dbReference>
<proteinExistence type="inferred from homology"/>
<keyword evidence="6" id="KW-0812">Transmembrane</keyword>
<evidence type="ECO:0000256" key="1">
    <source>
        <dbReference type="ARBA" id="ARBA00004571"/>
    </source>
</evidence>
<keyword evidence="3" id="KW-0813">Transport</keyword>
<dbReference type="STRING" id="1123367.GCA_000621305_00592"/>